<dbReference type="AlphaFoldDB" id="A0A919XCZ9"/>
<accession>A0A919XCZ9</accession>
<dbReference type="EMBL" id="BORP01000006">
    <property type="protein sequence ID" value="GIO28263.1"/>
    <property type="molecule type" value="Genomic_DNA"/>
</dbReference>
<reference evidence="1" key="1">
    <citation type="submission" date="2021-03" db="EMBL/GenBank/DDBJ databases">
        <title>Antimicrobial resistance genes in bacteria isolated from Japanese honey, and their potential for conferring macrolide and lincosamide resistance in the American foulbrood pathogen Paenibacillus larvae.</title>
        <authorList>
            <person name="Okamoto M."/>
            <person name="Kumagai M."/>
            <person name="Kanamori H."/>
            <person name="Takamatsu D."/>
        </authorList>
    </citation>
    <scope>NUCLEOTIDE SEQUENCE</scope>
    <source>
        <strain evidence="1">J43TS3</strain>
    </source>
</reference>
<protein>
    <submittedName>
        <fullName evidence="1">Uncharacterized protein</fullName>
    </submittedName>
</protein>
<keyword evidence="2" id="KW-1185">Reference proteome</keyword>
<name>A0A919XCZ9_9BACI</name>
<proteinExistence type="predicted"/>
<sequence length="148" mass="17060">MDIYNQMEEKGLSFLFAKTFYVDNHISIQQYFQPLELLDGQSFEIDPKANVSLIPSMYEETLSLLDTEFDSFDLKNSSDYGLNNANQLVFIDYGMSKHLYETEWVPLAEAGVLPQIDFATCRVCGLEKELRMYGDNDDDKRCYACGKE</sequence>
<evidence type="ECO:0000313" key="2">
    <source>
        <dbReference type="Proteomes" id="UP000676917"/>
    </source>
</evidence>
<evidence type="ECO:0000313" key="1">
    <source>
        <dbReference type="EMBL" id="GIO28263.1"/>
    </source>
</evidence>
<organism evidence="1 2">
    <name type="scientific">Ornithinibacillus bavariensis</name>
    <dbReference type="NCBI Taxonomy" id="545502"/>
    <lineage>
        <taxon>Bacteria</taxon>
        <taxon>Bacillati</taxon>
        <taxon>Bacillota</taxon>
        <taxon>Bacilli</taxon>
        <taxon>Bacillales</taxon>
        <taxon>Bacillaceae</taxon>
        <taxon>Ornithinibacillus</taxon>
    </lineage>
</organism>
<dbReference type="Proteomes" id="UP000676917">
    <property type="component" value="Unassembled WGS sequence"/>
</dbReference>
<gene>
    <name evidence="1" type="ORF">J43TS3_28740</name>
</gene>
<comment type="caution">
    <text evidence="1">The sequence shown here is derived from an EMBL/GenBank/DDBJ whole genome shotgun (WGS) entry which is preliminary data.</text>
</comment>